<protein>
    <submittedName>
        <fullName evidence="1">Uncharacterized protein</fullName>
    </submittedName>
</protein>
<dbReference type="EMBL" id="AP019723">
    <property type="protein sequence ID" value="BBK85398.1"/>
    <property type="molecule type" value="Genomic_DNA"/>
</dbReference>
<gene>
    <name evidence="1" type="ORF">CacPP4_20130</name>
</gene>
<reference evidence="1 2" key="1">
    <citation type="submission" date="2019-06" db="EMBL/GenBank/DDBJ databases">
        <title>Complete genome sequence of Cutibacterium acnes subsp. acnes NBRC 107605.</title>
        <authorList>
            <person name="Miura T."/>
            <person name="Furukawa M."/>
            <person name="Shimamura M."/>
            <person name="Ohyama Y."/>
            <person name="Yamazoe A."/>
            <person name="Kawasaki H."/>
        </authorList>
    </citation>
    <scope>NUCLEOTIDE SEQUENCE [LARGE SCALE GENOMIC DNA]</scope>
    <source>
        <strain evidence="1 2">NBRC 107605</strain>
    </source>
</reference>
<accession>A0ABM7H1J9</accession>
<name>A0ABM7H1J9_CUTAC</name>
<dbReference type="Proteomes" id="UP000318594">
    <property type="component" value="Chromosome"/>
</dbReference>
<proteinExistence type="predicted"/>
<organism evidence="1 2">
    <name type="scientific">Cutibacterium acnes subsp. acnes</name>
    <dbReference type="NCBI Taxonomy" id="1734925"/>
    <lineage>
        <taxon>Bacteria</taxon>
        <taxon>Bacillati</taxon>
        <taxon>Actinomycetota</taxon>
        <taxon>Actinomycetes</taxon>
        <taxon>Propionibacteriales</taxon>
        <taxon>Propionibacteriaceae</taxon>
        <taxon>Cutibacterium</taxon>
    </lineage>
</organism>
<evidence type="ECO:0000313" key="2">
    <source>
        <dbReference type="Proteomes" id="UP000318594"/>
    </source>
</evidence>
<keyword evidence="2" id="KW-1185">Reference proteome</keyword>
<sequence>MPRGMLTVDGRPGSGSNVVAVIVKQDNEIVITGIRARPHVLAIMMTHDVKLPITASPAKSNTL</sequence>
<evidence type="ECO:0000313" key="1">
    <source>
        <dbReference type="EMBL" id="BBK85398.1"/>
    </source>
</evidence>